<comment type="caution">
    <text evidence="2">The sequence shown here is derived from an EMBL/GenBank/DDBJ whole genome shotgun (WGS) entry which is preliminary data.</text>
</comment>
<gene>
    <name evidence="2" type="ORF">ES676_10505</name>
</gene>
<reference evidence="2 3" key="1">
    <citation type="submission" date="2019-08" db="EMBL/GenBank/DDBJ databases">
        <title>Genomes of Antarctic Bizionia species.</title>
        <authorList>
            <person name="Bowman J.P."/>
        </authorList>
    </citation>
    <scope>NUCLEOTIDE SEQUENCE [LARGE SCALE GENOMIC DNA]</scope>
    <source>
        <strain evidence="2 3">HFD</strain>
    </source>
</reference>
<feature type="chain" id="PRO_5034053304" description="Lipocalin family protein" evidence="1">
    <location>
        <begin position="22"/>
        <end position="135"/>
    </location>
</feature>
<name>A0A8H2LDU7_9FLAO</name>
<accession>A0A8H2LDU7</accession>
<feature type="signal peptide" evidence="1">
    <location>
        <begin position="1"/>
        <end position="21"/>
    </location>
</feature>
<keyword evidence="1" id="KW-0732">Signal</keyword>
<organism evidence="2 3">
    <name type="scientific">Bizionia saleffrena</name>
    <dbReference type="NCBI Taxonomy" id="291189"/>
    <lineage>
        <taxon>Bacteria</taxon>
        <taxon>Pseudomonadati</taxon>
        <taxon>Bacteroidota</taxon>
        <taxon>Flavobacteriia</taxon>
        <taxon>Flavobacteriales</taxon>
        <taxon>Flavobacteriaceae</taxon>
        <taxon>Bizionia</taxon>
    </lineage>
</organism>
<evidence type="ECO:0008006" key="4">
    <source>
        <dbReference type="Google" id="ProtNLM"/>
    </source>
</evidence>
<dbReference type="Proteomes" id="UP000323324">
    <property type="component" value="Unassembled WGS sequence"/>
</dbReference>
<sequence length="135" mass="15520">MRKITPLLAILFFLLFNCSSDDDNASNNSNIQINPPNWIQGKWLLEDSSLGEMGWEFTSNDLIIINMSNEISHRGQLQFYIDAEQEVSTQEEITSNTYKLTSNYTAGQTTVYSFTKISETEISWDIIENSTYEKQ</sequence>
<evidence type="ECO:0000313" key="2">
    <source>
        <dbReference type="EMBL" id="TYB72598.1"/>
    </source>
</evidence>
<evidence type="ECO:0000256" key="1">
    <source>
        <dbReference type="SAM" id="SignalP"/>
    </source>
</evidence>
<keyword evidence="3" id="KW-1185">Reference proteome</keyword>
<dbReference type="AlphaFoldDB" id="A0A8H2LDU7"/>
<evidence type="ECO:0000313" key="3">
    <source>
        <dbReference type="Proteomes" id="UP000323324"/>
    </source>
</evidence>
<proteinExistence type="predicted"/>
<dbReference type="RefSeq" id="WP_148370286.1">
    <property type="nucleotide sequence ID" value="NZ_VSKM01000010.1"/>
</dbReference>
<dbReference type="EMBL" id="VSKM01000010">
    <property type="protein sequence ID" value="TYB72598.1"/>
    <property type="molecule type" value="Genomic_DNA"/>
</dbReference>
<protein>
    <recommendedName>
        <fullName evidence="4">Lipocalin family protein</fullName>
    </recommendedName>
</protein>